<reference evidence="2 3" key="1">
    <citation type="journal article" date="2014" name="PLoS Genet.">
        <title>Phylogenetically driven sequencing of extremely halophilic archaea reveals strategies for static and dynamic osmo-response.</title>
        <authorList>
            <person name="Becker E.A."/>
            <person name="Seitzer P.M."/>
            <person name="Tritt A."/>
            <person name="Larsen D."/>
            <person name="Krusor M."/>
            <person name="Yao A.I."/>
            <person name="Wu D."/>
            <person name="Madern D."/>
            <person name="Eisen J.A."/>
            <person name="Darling A.E."/>
            <person name="Facciotti M.T."/>
        </authorList>
    </citation>
    <scope>NUCLEOTIDE SEQUENCE [LARGE SCALE GENOMIC DNA]</scope>
    <source>
        <strain evidence="2 3">ATCC 29715</strain>
    </source>
</reference>
<dbReference type="EMBL" id="AOLQ01000012">
    <property type="protein sequence ID" value="EMA10126.1"/>
    <property type="molecule type" value="Genomic_DNA"/>
</dbReference>
<protein>
    <submittedName>
        <fullName evidence="2">Uncharacterized protein</fullName>
    </submittedName>
</protein>
<sequence>MRMSLTPMDEPRGVRSNPDDGDVPSPSLLDQVRYRVRSAIETTSVGERCFEWLDRRGRDKPQSKIHTDGFADDVVAPPECPSISNLPTRSRPFTYPTRNHAESNTVDLVAIESSGQLTMTHPDSAEAKISSDVWEPVEQ</sequence>
<feature type="compositionally biased region" description="Basic and acidic residues" evidence="1">
    <location>
        <begin position="58"/>
        <end position="69"/>
    </location>
</feature>
<organism evidence="2 3">
    <name type="scientific">Haloarcula vallismortis ATCC 29715</name>
    <dbReference type="NCBI Taxonomy" id="662477"/>
    <lineage>
        <taxon>Archaea</taxon>
        <taxon>Methanobacteriati</taxon>
        <taxon>Methanobacteriota</taxon>
        <taxon>Stenosarchaea group</taxon>
        <taxon>Halobacteria</taxon>
        <taxon>Halobacteriales</taxon>
        <taxon>Haloarculaceae</taxon>
        <taxon>Haloarcula</taxon>
    </lineage>
</organism>
<gene>
    <name evidence="2" type="ORF">C437_04271</name>
</gene>
<dbReference type="Proteomes" id="UP000011534">
    <property type="component" value="Unassembled WGS sequence"/>
</dbReference>
<feature type="region of interest" description="Disordered" evidence="1">
    <location>
        <begin position="1"/>
        <end position="29"/>
    </location>
</feature>
<dbReference type="AlphaFoldDB" id="M0JMA1"/>
<name>M0JMA1_HALVA</name>
<accession>M0JMA1</accession>
<evidence type="ECO:0000313" key="2">
    <source>
        <dbReference type="EMBL" id="EMA10126.1"/>
    </source>
</evidence>
<proteinExistence type="predicted"/>
<feature type="region of interest" description="Disordered" evidence="1">
    <location>
        <begin position="58"/>
        <end position="99"/>
    </location>
</feature>
<evidence type="ECO:0000256" key="1">
    <source>
        <dbReference type="SAM" id="MobiDB-lite"/>
    </source>
</evidence>
<keyword evidence="3" id="KW-1185">Reference proteome</keyword>
<comment type="caution">
    <text evidence="2">The sequence shown here is derived from an EMBL/GenBank/DDBJ whole genome shotgun (WGS) entry which is preliminary data.</text>
</comment>
<evidence type="ECO:0000313" key="3">
    <source>
        <dbReference type="Proteomes" id="UP000011534"/>
    </source>
</evidence>